<comment type="subunit">
    <text evidence="12">Component of the PAM complex.</text>
</comment>
<dbReference type="GeneID" id="6196928"/>
<feature type="transmembrane region" description="Helical" evidence="12">
    <location>
        <begin position="168"/>
        <end position="189"/>
    </location>
</feature>
<evidence type="ECO:0000256" key="3">
    <source>
        <dbReference type="ARBA" id="ARBA00022448"/>
    </source>
</evidence>
<dbReference type="EMBL" id="CU633438">
    <property type="protein sequence ID" value="CAP60313.1"/>
    <property type="molecule type" value="Genomic_DNA"/>
</dbReference>
<keyword evidence="3 12" id="KW-0813">Transport</keyword>
<dbReference type="PANTHER" id="PTHR28021">
    <property type="entry name" value="PRESEQUENCE TRANSLOCATED-ASSOCIATED MOTOR SUBUNIT PAM17, MITOCHONDRIAL"/>
    <property type="match status" value="1"/>
</dbReference>
<keyword evidence="8 12" id="KW-1133">Transmembrane helix</keyword>
<reference evidence="14" key="2">
    <citation type="submission" date="2008-07" db="EMBL/GenBank/DDBJ databases">
        <authorList>
            <person name="Genoscope - CEA"/>
        </authorList>
    </citation>
    <scope>NUCLEOTIDE SEQUENCE</scope>
    <source>
        <strain evidence="14">S mat+</strain>
    </source>
</reference>
<evidence type="ECO:0000256" key="10">
    <source>
        <dbReference type="ARBA" id="ARBA00023128"/>
    </source>
</evidence>
<comment type="function">
    <text evidence="12">Component of the PAM complex, a complex required for the translocation of transit peptide-containing proteins from the inner membrane into the mitochondrial matrix in an ATP-dependent manner.</text>
</comment>
<evidence type="ECO:0000256" key="11">
    <source>
        <dbReference type="ARBA" id="ARBA00023136"/>
    </source>
</evidence>
<evidence type="ECO:0000256" key="2">
    <source>
        <dbReference type="ARBA" id="ARBA00006837"/>
    </source>
</evidence>
<gene>
    <name evidence="14" type="ORF">PODANS_1_6140</name>
</gene>
<dbReference type="PANTHER" id="PTHR28021:SF1">
    <property type="entry name" value="PRESEQUENCE TRANSLOCATED-ASSOCIATED MOTOR SUBUNIT PAM17, MITOCHONDRIAL"/>
    <property type="match status" value="1"/>
</dbReference>
<dbReference type="GO" id="GO:0001405">
    <property type="term" value="C:PAM complex, Tim23 associated import motor"/>
    <property type="evidence" value="ECO:0007669"/>
    <property type="project" value="UniProtKB-UniRule"/>
</dbReference>
<dbReference type="OrthoDB" id="5970083at2759"/>
<evidence type="ECO:0000256" key="6">
    <source>
        <dbReference type="ARBA" id="ARBA00022927"/>
    </source>
</evidence>
<comment type="subcellular location">
    <subcellularLocation>
        <location evidence="1 12">Mitochondrion inner membrane</location>
        <topology evidence="1 12">Multi-pass membrane protein</topology>
    </subcellularLocation>
</comment>
<evidence type="ECO:0000256" key="1">
    <source>
        <dbReference type="ARBA" id="ARBA00004448"/>
    </source>
</evidence>
<evidence type="ECO:0000256" key="9">
    <source>
        <dbReference type="ARBA" id="ARBA00023010"/>
    </source>
</evidence>
<organism evidence="14">
    <name type="scientific">Podospora anserina (strain S / ATCC MYA-4624 / DSM 980 / FGSC 10383)</name>
    <name type="common">Pleurage anserina</name>
    <dbReference type="NCBI Taxonomy" id="515849"/>
    <lineage>
        <taxon>Eukaryota</taxon>
        <taxon>Fungi</taxon>
        <taxon>Dikarya</taxon>
        <taxon>Ascomycota</taxon>
        <taxon>Pezizomycotina</taxon>
        <taxon>Sordariomycetes</taxon>
        <taxon>Sordariomycetidae</taxon>
        <taxon>Sordariales</taxon>
        <taxon>Podosporaceae</taxon>
        <taxon>Podospora</taxon>
        <taxon>Podospora anserina</taxon>
    </lineage>
</organism>
<evidence type="ECO:0000256" key="8">
    <source>
        <dbReference type="ARBA" id="ARBA00022989"/>
    </source>
</evidence>
<evidence type="ECO:0000256" key="5">
    <source>
        <dbReference type="ARBA" id="ARBA00022792"/>
    </source>
</evidence>
<dbReference type="RefSeq" id="XP_001912831.1">
    <property type="nucleotide sequence ID" value="XM_001912796.1"/>
</dbReference>
<keyword evidence="5 12" id="KW-0999">Mitochondrion inner membrane</keyword>
<feature type="region of interest" description="Disordered" evidence="13">
    <location>
        <begin position="103"/>
        <end position="122"/>
    </location>
</feature>
<keyword evidence="4 12" id="KW-0812">Transmembrane</keyword>
<sequence>GHSPLNLSRFCHFLLEQLPVQNQHISLFERPQHEPPSRLQQRHLHLISKMLVTSATSMLRAGAGRSASGLQPMLLRTTTACPYSAGLNMTSPFSSMSQQPLAKFRTSPTTRRTLSTTPSRLSTDAEVDAAAAAKASKAQIAAHPETPALNWETFFKLRKSRRRWQQGFSVLGMLGFGLAGSMALGSGAADSLVGNIPLDPLMTMGLMTMGFAALGWLVGPSVGTVVFNAMNSKWKAPMALKESQFFARIKKNRVDPTASSARNPVPDFYGEKISSVAGYRQWLRDQRAFNKKKIGV</sequence>
<evidence type="ECO:0000256" key="12">
    <source>
        <dbReference type="RuleBase" id="RU367146"/>
    </source>
</evidence>
<keyword evidence="11 12" id="KW-0472">Membrane</keyword>
<dbReference type="KEGG" id="pan:PODANSg09880"/>
<keyword evidence="6 12" id="KW-0653">Protein transport</keyword>
<name>B2AB51_PODAN</name>
<dbReference type="GO" id="GO:0030150">
    <property type="term" value="P:protein import into mitochondrial matrix"/>
    <property type="evidence" value="ECO:0007669"/>
    <property type="project" value="UniProtKB-UniRule"/>
</dbReference>
<dbReference type="VEuPathDB" id="FungiDB:PODANS_1_6140"/>
<protein>
    <recommendedName>
        <fullName evidence="12">Presequence translocated-associated motor subunit PAM17</fullName>
    </recommendedName>
</protein>
<evidence type="ECO:0000256" key="4">
    <source>
        <dbReference type="ARBA" id="ARBA00022692"/>
    </source>
</evidence>
<dbReference type="HOGENOM" id="CLU_068297_0_1_1"/>
<keyword evidence="9 12" id="KW-0811">Translocation</keyword>
<keyword evidence="7" id="KW-0809">Transit peptide</keyword>
<evidence type="ECO:0000256" key="13">
    <source>
        <dbReference type="SAM" id="MobiDB-lite"/>
    </source>
</evidence>
<dbReference type="InterPro" id="IPR013875">
    <property type="entry name" value="Pam17"/>
</dbReference>
<feature type="transmembrane region" description="Helical" evidence="12">
    <location>
        <begin position="209"/>
        <end position="230"/>
    </location>
</feature>
<feature type="non-terminal residue" evidence="14">
    <location>
        <position position="1"/>
    </location>
</feature>
<evidence type="ECO:0000313" key="14">
    <source>
        <dbReference type="EMBL" id="CAP60313.1"/>
    </source>
</evidence>
<reference evidence="14" key="1">
    <citation type="journal article" date="2008" name="Genome Biol.">
        <title>The genome sequence of the model ascomycete fungus Podospora anserina.</title>
        <authorList>
            <person name="Espagne E."/>
            <person name="Lespinet O."/>
            <person name="Malagnac F."/>
            <person name="Da Silva C."/>
            <person name="Jaillon O."/>
            <person name="Porcel B.M."/>
            <person name="Couloux A."/>
            <person name="Aury J.-M."/>
            <person name="Segurens B."/>
            <person name="Poulain J."/>
            <person name="Anthouard V."/>
            <person name="Grossetete S."/>
            <person name="Khalili H."/>
            <person name="Coppin E."/>
            <person name="Dequard-Chablat M."/>
            <person name="Picard M."/>
            <person name="Contamine V."/>
            <person name="Arnaise S."/>
            <person name="Bourdais A."/>
            <person name="Berteaux-Lecellier V."/>
            <person name="Gautheret D."/>
            <person name="de Vries R.P."/>
            <person name="Battaglia E."/>
            <person name="Coutinho P.M."/>
            <person name="Danchin E.G.J."/>
            <person name="Henrissat B."/>
            <person name="El Khoury R."/>
            <person name="Sainsard-Chanet A."/>
            <person name="Boivin A."/>
            <person name="Pinan-Lucarre B."/>
            <person name="Sellem C.H."/>
            <person name="Debuchy R."/>
            <person name="Wincker P."/>
            <person name="Weissenbach J."/>
            <person name="Silar P."/>
        </authorList>
    </citation>
    <scope>NUCLEOTIDE SEQUENCE [LARGE SCALE GENOMIC DNA]</scope>
    <source>
        <strain evidence="14">S mat+</strain>
    </source>
</reference>
<dbReference type="Pfam" id="PF08566">
    <property type="entry name" value="Pam17"/>
    <property type="match status" value="1"/>
</dbReference>
<feature type="compositionally biased region" description="Low complexity" evidence="13">
    <location>
        <begin position="105"/>
        <end position="122"/>
    </location>
</feature>
<dbReference type="AlphaFoldDB" id="B2AB51"/>
<proteinExistence type="inferred from homology"/>
<comment type="similarity">
    <text evidence="2 12">Belongs to the PAM17 family.</text>
</comment>
<evidence type="ECO:0000256" key="7">
    <source>
        <dbReference type="ARBA" id="ARBA00022946"/>
    </source>
</evidence>
<accession>B2AB51</accession>
<keyword evidence="10 12" id="KW-0496">Mitochondrion</keyword>